<gene>
    <name evidence="4" type="ORF">FME351_LOCUS21119</name>
    <name evidence="5" type="ORF">TSG867_LOCUS26556</name>
</gene>
<dbReference type="PROSITE" id="PS51996">
    <property type="entry name" value="TR_MART"/>
    <property type="match status" value="1"/>
</dbReference>
<dbReference type="SUPFAM" id="SSF48452">
    <property type="entry name" value="TPR-like"/>
    <property type="match status" value="2"/>
</dbReference>
<dbReference type="PANTHER" id="PTHR45641">
    <property type="entry name" value="TETRATRICOPEPTIDE REPEAT PROTEIN (AFU_ORTHOLOGUE AFUA_6G03870)"/>
    <property type="match status" value="1"/>
</dbReference>
<dbReference type="PROSITE" id="PS50005">
    <property type="entry name" value="TPR"/>
    <property type="match status" value="3"/>
</dbReference>
<dbReference type="SMART" id="SM00028">
    <property type="entry name" value="TPR"/>
    <property type="match status" value="3"/>
</dbReference>
<dbReference type="AlphaFoldDB" id="A0A818MBY5"/>
<keyword evidence="1" id="KW-0677">Repeat</keyword>
<evidence type="ECO:0008006" key="7">
    <source>
        <dbReference type="Google" id="ProtNLM"/>
    </source>
</evidence>
<organism evidence="4 6">
    <name type="scientific">Rotaria socialis</name>
    <dbReference type="NCBI Taxonomy" id="392032"/>
    <lineage>
        <taxon>Eukaryota</taxon>
        <taxon>Metazoa</taxon>
        <taxon>Spiralia</taxon>
        <taxon>Gnathifera</taxon>
        <taxon>Rotifera</taxon>
        <taxon>Eurotatoria</taxon>
        <taxon>Bdelloidea</taxon>
        <taxon>Philodinida</taxon>
        <taxon>Philodinidae</taxon>
        <taxon>Rotaria</taxon>
    </lineage>
</organism>
<feature type="repeat" description="TPR" evidence="3">
    <location>
        <begin position="283"/>
        <end position="316"/>
    </location>
</feature>
<proteinExistence type="predicted"/>
<evidence type="ECO:0000313" key="4">
    <source>
        <dbReference type="EMBL" id="CAF3584363.1"/>
    </source>
</evidence>
<dbReference type="Gene3D" id="1.25.40.10">
    <property type="entry name" value="Tetratricopeptide repeat domain"/>
    <property type="match status" value="2"/>
</dbReference>
<dbReference type="Pfam" id="PF13424">
    <property type="entry name" value="TPR_12"/>
    <property type="match status" value="1"/>
</dbReference>
<feature type="repeat" description="TPR" evidence="3">
    <location>
        <begin position="156"/>
        <end position="189"/>
    </location>
</feature>
<feature type="repeat" description="TPR" evidence="3">
    <location>
        <begin position="325"/>
        <end position="358"/>
    </location>
</feature>
<evidence type="ECO:0000313" key="5">
    <source>
        <dbReference type="EMBL" id="CAF4580680.1"/>
    </source>
</evidence>
<reference evidence="4" key="1">
    <citation type="submission" date="2021-02" db="EMBL/GenBank/DDBJ databases">
        <authorList>
            <person name="Nowell W R."/>
        </authorList>
    </citation>
    <scope>NUCLEOTIDE SEQUENCE</scope>
</reference>
<dbReference type="Proteomes" id="UP000663862">
    <property type="component" value="Unassembled WGS sequence"/>
</dbReference>
<dbReference type="EMBL" id="CAJOBQ010002819">
    <property type="protein sequence ID" value="CAF4580680.1"/>
    <property type="molecule type" value="Genomic_DNA"/>
</dbReference>
<name>A0A818MBY5_9BILA</name>
<dbReference type="InterPro" id="IPR011990">
    <property type="entry name" value="TPR-like_helical_dom_sf"/>
</dbReference>
<comment type="caution">
    <text evidence="4">The sequence shown here is derived from an EMBL/GenBank/DDBJ whole genome shotgun (WGS) entry which is preliminary data.</text>
</comment>
<sequence length="391" mass="45083">MHHYVKSLHSKFIKTLPGNFLTVYRGQMMTAGEFAKLQTNINGFIAINTFFSTTYSSVVAITFAGDGSGRPMFESIFFEIEINLSLHKTPFADVHKISQFGSEKEIILSMGSSFRIEFIEPMSDKLWHVKLISASEKDTAQLDDLARYLKKNINNESNYLLFGKILRDMGQYDQAEKFYELLLTELPSNHQDIAAVYSCLGSTIAKTQKNLRRGLYYLRQSLMLQVKEFPKNFILFADTLIAIGGIFIERRKYQSGLRYYQLVRGMFECVHPKNHSRIILRRAKVYNNIGYVYSEMNQFSCALKYYKISVDIETKLLPSNHPSIATGMNNIATAYLKKQNFSLANKYFQQANEIRPTSLPFDHHPDHAQMYNNLGTMEYEKKTFRSSISSF</sequence>
<dbReference type="InterPro" id="IPR019734">
    <property type="entry name" value="TPR_rpt"/>
</dbReference>
<dbReference type="Proteomes" id="UP000663869">
    <property type="component" value="Unassembled WGS sequence"/>
</dbReference>
<dbReference type="Pfam" id="PF13181">
    <property type="entry name" value="TPR_8"/>
    <property type="match status" value="1"/>
</dbReference>
<accession>A0A818MBY5</accession>
<evidence type="ECO:0000256" key="1">
    <source>
        <dbReference type="ARBA" id="ARBA00022737"/>
    </source>
</evidence>
<dbReference type="Gene3D" id="3.90.176.10">
    <property type="entry name" value="Toxin ADP-ribosyltransferase, Chain A, domain 1"/>
    <property type="match status" value="1"/>
</dbReference>
<evidence type="ECO:0000313" key="6">
    <source>
        <dbReference type="Proteomes" id="UP000663869"/>
    </source>
</evidence>
<evidence type="ECO:0000256" key="2">
    <source>
        <dbReference type="ARBA" id="ARBA00022803"/>
    </source>
</evidence>
<protein>
    <recommendedName>
        <fullName evidence="7">Mono(ADP-ribosyl)transferase</fullName>
    </recommendedName>
</protein>
<evidence type="ECO:0000256" key="3">
    <source>
        <dbReference type="PROSITE-ProRule" id="PRU00339"/>
    </source>
</evidence>
<keyword evidence="2 3" id="KW-0802">TPR repeat</keyword>
<dbReference type="EMBL" id="CAJNYU010002692">
    <property type="protein sequence ID" value="CAF3584363.1"/>
    <property type="molecule type" value="Genomic_DNA"/>
</dbReference>
<dbReference type="PANTHER" id="PTHR45641:SF19">
    <property type="entry name" value="NEPHROCYSTIN-3"/>
    <property type="match status" value="1"/>
</dbReference>
<dbReference type="SUPFAM" id="SSF56399">
    <property type="entry name" value="ADP-ribosylation"/>
    <property type="match status" value="1"/>
</dbReference>